<gene>
    <name evidence="1" type="ORF">E4T21_13350</name>
</gene>
<dbReference type="InterPro" id="IPR027417">
    <property type="entry name" value="P-loop_NTPase"/>
</dbReference>
<dbReference type="AlphaFoldDB" id="A0A5C1NJ68"/>
<evidence type="ECO:0000313" key="1">
    <source>
        <dbReference type="EMBL" id="QEM82418.1"/>
    </source>
</evidence>
<organism evidence="1 2">
    <name type="scientific">Halomonas binhaiensis</name>
    <dbReference type="NCBI Taxonomy" id="2562282"/>
    <lineage>
        <taxon>Bacteria</taxon>
        <taxon>Pseudomonadati</taxon>
        <taxon>Pseudomonadota</taxon>
        <taxon>Gammaproteobacteria</taxon>
        <taxon>Oceanospirillales</taxon>
        <taxon>Halomonadaceae</taxon>
        <taxon>Halomonas</taxon>
    </lineage>
</organism>
<keyword evidence="2" id="KW-1185">Reference proteome</keyword>
<dbReference type="SUPFAM" id="SSF52540">
    <property type="entry name" value="P-loop containing nucleoside triphosphate hydrolases"/>
    <property type="match status" value="1"/>
</dbReference>
<name>A0A5C1NJ68_9GAMM</name>
<dbReference type="KEGG" id="hbh:E4T21_13350"/>
<dbReference type="PANTHER" id="PTHR37816:SF1">
    <property type="entry name" value="TOXIN"/>
    <property type="match status" value="1"/>
</dbReference>
<evidence type="ECO:0000313" key="2">
    <source>
        <dbReference type="Proteomes" id="UP000324285"/>
    </source>
</evidence>
<protein>
    <submittedName>
        <fullName evidence="1">AAA family ATPase</fullName>
    </submittedName>
</protein>
<proteinExistence type="predicted"/>
<accession>A0A5C1NJ68</accession>
<dbReference type="InterPro" id="IPR052922">
    <property type="entry name" value="Cytidylate_Kinase-2"/>
</dbReference>
<reference evidence="1" key="1">
    <citation type="submission" date="2021-02" db="EMBL/GenBank/DDBJ databases">
        <title>Strain Y2R2, a novel species of the genus Halomonas.</title>
        <authorList>
            <person name="Huang H."/>
        </authorList>
    </citation>
    <scope>NUCLEOTIDE SEQUENCE</scope>
    <source>
        <strain evidence="1">Y2R2</strain>
    </source>
</reference>
<dbReference type="Gene3D" id="3.40.50.300">
    <property type="entry name" value="P-loop containing nucleotide triphosphate hydrolases"/>
    <property type="match status" value="1"/>
</dbReference>
<dbReference type="Proteomes" id="UP000324285">
    <property type="component" value="Chromosome"/>
</dbReference>
<sequence>MKINVVGTSGSGKTTLARRLAQALSLPHIEMDVLHWLPDWQEKPDEQFFAELASMLEASPGWVLDGNYDRSRPIKWREIDLVVWVDYGFWQTLFQVVSRAIKRAWSKQELWPGTGNRESFRQSFFSRDSIILWSIKTWRSNRARYLSAMHDEQYRHIRFVQLRSHSEAEAFIRSMAGNA</sequence>
<dbReference type="RefSeq" id="WP_149285542.1">
    <property type="nucleotide sequence ID" value="NZ_CP038437.2"/>
</dbReference>
<dbReference type="EMBL" id="CP038437">
    <property type="protein sequence ID" value="QEM82418.1"/>
    <property type="molecule type" value="Genomic_DNA"/>
</dbReference>
<dbReference type="PANTHER" id="PTHR37816">
    <property type="entry name" value="YALI0E33011P"/>
    <property type="match status" value="1"/>
</dbReference>
<dbReference type="OrthoDB" id="5296079at2"/>